<dbReference type="Proteomes" id="UP001321473">
    <property type="component" value="Unassembled WGS sequence"/>
</dbReference>
<feature type="compositionally biased region" description="Low complexity" evidence="1">
    <location>
        <begin position="16"/>
        <end position="28"/>
    </location>
</feature>
<feature type="compositionally biased region" description="Polar residues" evidence="1">
    <location>
        <begin position="279"/>
        <end position="291"/>
    </location>
</feature>
<comment type="caution">
    <text evidence="2">The sequence shown here is derived from an EMBL/GenBank/DDBJ whole genome shotgun (WGS) entry which is preliminary data.</text>
</comment>
<evidence type="ECO:0000313" key="3">
    <source>
        <dbReference type="Proteomes" id="UP001321473"/>
    </source>
</evidence>
<protein>
    <submittedName>
        <fullName evidence="2">Uncharacterized protein</fullName>
    </submittedName>
</protein>
<dbReference type="AlphaFoldDB" id="A0AAQ4DHD3"/>
<feature type="compositionally biased region" description="Low complexity" evidence="1">
    <location>
        <begin position="65"/>
        <end position="80"/>
    </location>
</feature>
<reference evidence="2 3" key="1">
    <citation type="journal article" date="2023" name="Arcadia Sci">
        <title>De novo assembly of a long-read Amblyomma americanum tick genome.</title>
        <authorList>
            <person name="Chou S."/>
            <person name="Poskanzer K.E."/>
            <person name="Rollins M."/>
            <person name="Thuy-Boun P.S."/>
        </authorList>
    </citation>
    <scope>NUCLEOTIDE SEQUENCE [LARGE SCALE GENOMIC DNA]</scope>
    <source>
        <strain evidence="2">F_SG_1</strain>
        <tissue evidence="2">Salivary glands</tissue>
    </source>
</reference>
<proteinExistence type="predicted"/>
<evidence type="ECO:0000313" key="2">
    <source>
        <dbReference type="EMBL" id="KAK8761873.1"/>
    </source>
</evidence>
<name>A0AAQ4DHD3_AMBAM</name>
<dbReference type="EMBL" id="JARKHS020030695">
    <property type="protein sequence ID" value="KAK8761873.1"/>
    <property type="molecule type" value="Genomic_DNA"/>
</dbReference>
<keyword evidence="3" id="KW-1185">Reference proteome</keyword>
<feature type="compositionally biased region" description="Low complexity" evidence="1">
    <location>
        <begin position="228"/>
        <end position="242"/>
    </location>
</feature>
<organism evidence="2 3">
    <name type="scientific">Amblyomma americanum</name>
    <name type="common">Lone star tick</name>
    <dbReference type="NCBI Taxonomy" id="6943"/>
    <lineage>
        <taxon>Eukaryota</taxon>
        <taxon>Metazoa</taxon>
        <taxon>Ecdysozoa</taxon>
        <taxon>Arthropoda</taxon>
        <taxon>Chelicerata</taxon>
        <taxon>Arachnida</taxon>
        <taxon>Acari</taxon>
        <taxon>Parasitiformes</taxon>
        <taxon>Ixodida</taxon>
        <taxon>Ixodoidea</taxon>
        <taxon>Ixodidae</taxon>
        <taxon>Amblyomminae</taxon>
        <taxon>Amblyomma</taxon>
    </lineage>
</organism>
<accession>A0AAQ4DHD3</accession>
<gene>
    <name evidence="2" type="ORF">V5799_026870</name>
</gene>
<sequence>MQALSSFMDKLRRRSSAAPVVKAASSKPCAEAEAAATSLPPAGPPAVAEDAEDRQRKKWDPNAGPSCFSAPMSPMSPMSPTQKKTTTVREPSPESGQRAVSRLKRGPETPMSPEQKAKTIRKPSPEQKKATTIRKPSPEQKKATTIREPSPEQKKAKTIRKPSPEQKKATTILEPSPETGQRAVARLKRGPEAPTEGKATTTTQQPAPAPDGVSAMAPKGENPAIPVSPTAAAMLSSSSAEATPEAKGPGVGNVDSKQPQDSSAGAPPAAAKEAMSPGKSHSGSTLSSVRA</sequence>
<feature type="compositionally biased region" description="Low complexity" evidence="1">
    <location>
        <begin position="262"/>
        <end position="277"/>
    </location>
</feature>
<feature type="region of interest" description="Disordered" evidence="1">
    <location>
        <begin position="1"/>
        <end position="291"/>
    </location>
</feature>
<evidence type="ECO:0000256" key="1">
    <source>
        <dbReference type="SAM" id="MobiDB-lite"/>
    </source>
</evidence>